<keyword evidence="1" id="KW-0812">Transmembrane</keyword>
<dbReference type="KEGG" id="fia:NA23_01775"/>
<proteinExistence type="predicted"/>
<keyword evidence="1" id="KW-0472">Membrane</keyword>
<gene>
    <name evidence="2" type="ORF">NA23_01775</name>
</gene>
<dbReference type="AlphaFoldDB" id="A0AAI8CKL9"/>
<dbReference type="EMBL" id="CP014334">
    <property type="protein sequence ID" value="AMW32162.1"/>
    <property type="molecule type" value="Genomic_DNA"/>
</dbReference>
<keyword evidence="1" id="KW-1133">Transmembrane helix</keyword>
<dbReference type="Proteomes" id="UP000093740">
    <property type="component" value="Chromosome"/>
</dbReference>
<organism evidence="2 3">
    <name type="scientific">Fervidobacterium islandicum</name>
    <dbReference type="NCBI Taxonomy" id="2423"/>
    <lineage>
        <taxon>Bacteria</taxon>
        <taxon>Thermotogati</taxon>
        <taxon>Thermotogota</taxon>
        <taxon>Thermotogae</taxon>
        <taxon>Thermotogales</taxon>
        <taxon>Fervidobacteriaceae</taxon>
        <taxon>Fervidobacterium</taxon>
    </lineage>
</organism>
<evidence type="ECO:0000256" key="1">
    <source>
        <dbReference type="SAM" id="Phobius"/>
    </source>
</evidence>
<dbReference type="RefSeq" id="WP_033191333.1">
    <property type="nucleotide sequence ID" value="NZ_CP014334.2"/>
</dbReference>
<evidence type="ECO:0000313" key="3">
    <source>
        <dbReference type="Proteomes" id="UP000093740"/>
    </source>
</evidence>
<reference evidence="2 3" key="1">
    <citation type="journal article" date="2015" name="Stand. Genomic Sci.">
        <title>Genome sequence of a native-feather degrading extremely thermophilic Eubacterium, Fervidobacterium islandicum AW-1.</title>
        <authorList>
            <person name="Lee Y.J."/>
            <person name="Jeong H."/>
            <person name="Park G.S."/>
            <person name="Kwak Y."/>
            <person name="Lee S.J."/>
            <person name="Lee S.J."/>
            <person name="Park M.K."/>
            <person name="Kim J.Y."/>
            <person name="Kang H.K."/>
            <person name="Shin J.H."/>
            <person name="Lee D.W."/>
        </authorList>
    </citation>
    <scope>NUCLEOTIDE SEQUENCE [LARGE SCALE GENOMIC DNA]</scope>
    <source>
        <strain evidence="2 3">AW-1</strain>
    </source>
</reference>
<protein>
    <submittedName>
        <fullName evidence="2">DUF4258 domain-containing protein</fullName>
    </submittedName>
</protein>
<accession>A0AAI8CKL9</accession>
<sequence length="74" mass="8556">MDKYVLLTPHVYERMIERGITIEELIEMLESKDSQAIMQRNFRIKITNGRIAAILQLSSGVLYVITVFKEGRKG</sequence>
<keyword evidence="3" id="KW-1185">Reference proteome</keyword>
<feature type="transmembrane region" description="Helical" evidence="1">
    <location>
        <begin position="51"/>
        <end position="68"/>
    </location>
</feature>
<name>A0AAI8CKL9_FERIS</name>
<evidence type="ECO:0000313" key="2">
    <source>
        <dbReference type="EMBL" id="AMW32162.1"/>
    </source>
</evidence>